<feature type="transmembrane region" description="Helical" evidence="2">
    <location>
        <begin position="202"/>
        <end position="222"/>
    </location>
</feature>
<evidence type="ECO:0000256" key="2">
    <source>
        <dbReference type="SAM" id="Phobius"/>
    </source>
</evidence>
<keyword evidence="2" id="KW-0472">Membrane</keyword>
<dbReference type="EMBL" id="JAVKGR010000025">
    <property type="protein sequence ID" value="MDR8020387.1"/>
    <property type="molecule type" value="Genomic_DNA"/>
</dbReference>
<feature type="region of interest" description="Disordered" evidence="1">
    <location>
        <begin position="77"/>
        <end position="116"/>
    </location>
</feature>
<evidence type="ECO:0000313" key="3">
    <source>
        <dbReference type="EMBL" id="MDR8020387.1"/>
    </source>
</evidence>
<feature type="transmembrane region" description="Helical" evidence="2">
    <location>
        <begin position="122"/>
        <end position="144"/>
    </location>
</feature>
<organism evidence="3 4">
    <name type="scientific">Nesterenkonia aerolata</name>
    <dbReference type="NCBI Taxonomy" id="3074079"/>
    <lineage>
        <taxon>Bacteria</taxon>
        <taxon>Bacillati</taxon>
        <taxon>Actinomycetota</taxon>
        <taxon>Actinomycetes</taxon>
        <taxon>Micrococcales</taxon>
        <taxon>Micrococcaceae</taxon>
        <taxon>Nesterenkonia</taxon>
    </lineage>
</organism>
<keyword evidence="2" id="KW-0812">Transmembrane</keyword>
<dbReference type="RefSeq" id="WP_310549367.1">
    <property type="nucleotide sequence ID" value="NZ_JAVKGR010000025.1"/>
</dbReference>
<reference evidence="3 4" key="1">
    <citation type="submission" date="2023-09" db="EMBL/GenBank/DDBJ databases">
        <title>Description of three actinobacteria isolated from air of manufacturing shop in a pharmaceutical factory.</title>
        <authorList>
            <person name="Zhang D.-F."/>
        </authorList>
    </citation>
    <scope>NUCLEOTIDE SEQUENCE [LARGE SCALE GENOMIC DNA]</scope>
    <source>
        <strain evidence="3 4">LY-0111</strain>
    </source>
</reference>
<feature type="compositionally biased region" description="Basic and acidic residues" evidence="1">
    <location>
        <begin position="1"/>
        <end position="11"/>
    </location>
</feature>
<keyword evidence="2" id="KW-1133">Transmembrane helix</keyword>
<proteinExistence type="predicted"/>
<protein>
    <submittedName>
        <fullName evidence="3">Uncharacterized protein</fullName>
    </submittedName>
</protein>
<comment type="caution">
    <text evidence="3">The sequence shown here is derived from an EMBL/GenBank/DDBJ whole genome shotgun (WGS) entry which is preliminary data.</text>
</comment>
<dbReference type="Proteomes" id="UP001251870">
    <property type="component" value="Unassembled WGS sequence"/>
</dbReference>
<evidence type="ECO:0000313" key="4">
    <source>
        <dbReference type="Proteomes" id="UP001251870"/>
    </source>
</evidence>
<feature type="compositionally biased region" description="Basic residues" evidence="1">
    <location>
        <begin position="106"/>
        <end position="116"/>
    </location>
</feature>
<sequence length="223" mass="24017">PSLRKEGHMQDTMKIPRVTAAPTVPIPLDPPETRDCGDMPGTAAGRTSESRPEAAQYPLIHPDQVTVPLQWQAPSQPQWHTMQHPAPHTHPWTHPQIHSPAPSHPAGRRNGPRPRRRNGVRWTMSLLLFLILALATLPILIYLSLTVQSMTGLGTPLTPLDDGITASVLILGAVVAVGIGFLPGFVSVTLGTRSPGWGAVHGLWTSPLLVLTGLLLSAIVLLR</sequence>
<feature type="region of interest" description="Disordered" evidence="1">
    <location>
        <begin position="1"/>
        <end position="53"/>
    </location>
</feature>
<feature type="compositionally biased region" description="Low complexity" evidence="1">
    <location>
        <begin position="84"/>
        <end position="95"/>
    </location>
</feature>
<name>A0ABU2DV52_9MICC</name>
<keyword evidence="4" id="KW-1185">Reference proteome</keyword>
<evidence type="ECO:0000256" key="1">
    <source>
        <dbReference type="SAM" id="MobiDB-lite"/>
    </source>
</evidence>
<accession>A0ABU2DV52</accession>
<gene>
    <name evidence="3" type="ORF">RIL96_12540</name>
</gene>
<feature type="non-terminal residue" evidence="3">
    <location>
        <position position="1"/>
    </location>
</feature>
<feature type="transmembrane region" description="Helical" evidence="2">
    <location>
        <begin position="164"/>
        <end position="190"/>
    </location>
</feature>